<dbReference type="PANTHER" id="PTHR37162:SF10">
    <property type="entry name" value="DUF4371 DOMAIN-CONTAINING PROTEIN"/>
    <property type="match status" value="1"/>
</dbReference>
<comment type="caution">
    <text evidence="1">The sequence shown here is derived from an EMBL/GenBank/DDBJ whole genome shotgun (WGS) entry which is preliminary data.</text>
</comment>
<sequence>MKRVIMHERRDDCCRHVNSKKQKDHGKVQSAHKPIYRENETTNCRNVIHLVSCGTQHSTDDAGHLFRAMFPDSAIAKKYACARTKTSALVQFMSSQTKGENAPVLQISAFSLSTDGSTDKNSVKLYPVVV</sequence>
<gene>
    <name evidence="1" type="ORF">PR048_031915</name>
</gene>
<dbReference type="PANTHER" id="PTHR37162">
    <property type="entry name" value="HAT FAMILY DIMERISATION DOMAINCONTAINING PROTEIN-RELATED"/>
    <property type="match status" value="1"/>
</dbReference>
<organism evidence="1 2">
    <name type="scientific">Dryococelus australis</name>
    <dbReference type="NCBI Taxonomy" id="614101"/>
    <lineage>
        <taxon>Eukaryota</taxon>
        <taxon>Metazoa</taxon>
        <taxon>Ecdysozoa</taxon>
        <taxon>Arthropoda</taxon>
        <taxon>Hexapoda</taxon>
        <taxon>Insecta</taxon>
        <taxon>Pterygota</taxon>
        <taxon>Neoptera</taxon>
        <taxon>Polyneoptera</taxon>
        <taxon>Phasmatodea</taxon>
        <taxon>Verophasmatodea</taxon>
        <taxon>Anareolatae</taxon>
        <taxon>Phasmatidae</taxon>
        <taxon>Eurycanthinae</taxon>
        <taxon>Dryococelus</taxon>
    </lineage>
</organism>
<dbReference type="EMBL" id="JARBHB010000015">
    <property type="protein sequence ID" value="KAJ8868106.1"/>
    <property type="molecule type" value="Genomic_DNA"/>
</dbReference>
<proteinExistence type="predicted"/>
<evidence type="ECO:0000313" key="1">
    <source>
        <dbReference type="EMBL" id="KAJ8868106.1"/>
    </source>
</evidence>
<protein>
    <submittedName>
        <fullName evidence="1">Uncharacterized protein</fullName>
    </submittedName>
</protein>
<reference evidence="1 2" key="1">
    <citation type="submission" date="2023-02" db="EMBL/GenBank/DDBJ databases">
        <title>LHISI_Scaffold_Assembly.</title>
        <authorList>
            <person name="Stuart O.P."/>
            <person name="Cleave R."/>
            <person name="Magrath M.J.L."/>
            <person name="Mikheyev A.S."/>
        </authorList>
    </citation>
    <scope>NUCLEOTIDE SEQUENCE [LARGE SCALE GENOMIC DNA]</scope>
    <source>
        <strain evidence="1">Daus_M_001</strain>
        <tissue evidence="1">Leg muscle</tissue>
    </source>
</reference>
<accession>A0ABQ9G9A6</accession>
<keyword evidence="2" id="KW-1185">Reference proteome</keyword>
<dbReference type="Proteomes" id="UP001159363">
    <property type="component" value="Chromosome 14"/>
</dbReference>
<evidence type="ECO:0000313" key="2">
    <source>
        <dbReference type="Proteomes" id="UP001159363"/>
    </source>
</evidence>
<name>A0ABQ9G9A6_9NEOP</name>